<dbReference type="SUPFAM" id="SSF50156">
    <property type="entry name" value="PDZ domain-like"/>
    <property type="match status" value="1"/>
</dbReference>
<sequence length="977" mass="107683">MFLNKRDNQNNRHSSASRSYNLLSGLLNGAGMSSGRDDCPVYYREIQKNAYLKRLPDDFSSGKLRPLVHKKPPLKPMWTLFCVHNGKTPYLEQYPQQDCAATHAHRPIWRACLKSTRHVTASVKPVSGQEYDFLIDTDGGPVRMLAPDWDAMQDWVTTLRNKLHELRILSRGENVYGAPPVAPMPRAAARDPMSPLPPTPAVPLDRVPGIELGPNIRPVTESSTDNSNTSSYATNTTNSDANDRSVTTTNINATIVSTVDTNVNVINDTNFTLDSDANGRSGNPVATVRNFDINTNVDSDASLTNVRNALNSIVTSDIDISNWDATPSTSRDVVESKNNKIESRGVAKICGQNVCLDDSILKRSSRNSDDDFFAELDRISDGDDFGYTQRLRINDDQNSQSMDSQPQRSNITVIQVSNKGPPHTAIPVLGPATDVFDFNFKQNLSIKPEKSPDFINIVNTEHTHDYGTVFDKSDSEYGHISLTTTVSVTRSDPNAKTISVNCQMQNGSDNRNAVKVTNDSVYERLCMASTSNASPLPLRRIQNVDRVRKSSLPNLDVSEATYECLFPSQNDDSDDVEVNPMSIPNTHVSNNRNNSISVVPNSNVINRIPNSNHNSIVSSSIPNSINSSVLNSISNSNFIQTNSVASIDYVSASRPIRSLRSTIERSHSQNAYDSAPGVRERRRLLNNSPKRETKQEKSETQHQKPIWRRGLTELSLLTRLRSIGLKRQDSPTRQDTDSDRSVTSPVKVVHRSRGETRVDSSRRRSSSLSNGHSPRVPQSPPALLSLRARQAAALLAEQRRGACVATTIPTREPPVFCDYEKQIWVARWGGAGARCGGRVGDRVAAVGGTQPSSAQTARQLIKASHRHMVDVLFHRVPLGKIYVITKKDHESLGIKLDSECTIQSVDADSPAARVGLPPGKWAVTEVNNRPVNLLKGGEEEMNRLSARGTEVSILIQPTALVKKLRAAIKGRPLLAIR</sequence>
<feature type="region of interest" description="Disordered" evidence="1">
    <location>
        <begin position="725"/>
        <end position="781"/>
    </location>
</feature>
<evidence type="ECO:0000313" key="2">
    <source>
        <dbReference type="EMBL" id="CAK1553269.1"/>
    </source>
</evidence>
<name>A0AAV1JVB0_9NEOP</name>
<evidence type="ECO:0000313" key="3">
    <source>
        <dbReference type="Proteomes" id="UP001497472"/>
    </source>
</evidence>
<comment type="caution">
    <text evidence="2">The sequence shown here is derived from an EMBL/GenBank/DDBJ whole genome shotgun (WGS) entry which is preliminary data.</text>
</comment>
<dbReference type="EMBL" id="CAVLEF010000215">
    <property type="protein sequence ID" value="CAK1553269.1"/>
    <property type="molecule type" value="Genomic_DNA"/>
</dbReference>
<feature type="region of interest" description="Disordered" evidence="1">
    <location>
        <begin position="661"/>
        <end position="707"/>
    </location>
</feature>
<protein>
    <recommendedName>
        <fullName evidence="4">PH domain-containing protein</fullName>
    </recommendedName>
</protein>
<feature type="compositionally biased region" description="Low complexity" evidence="1">
    <location>
        <begin position="222"/>
        <end position="240"/>
    </location>
</feature>
<keyword evidence="3" id="KW-1185">Reference proteome</keyword>
<organism evidence="2 3">
    <name type="scientific">Leptosia nina</name>
    <dbReference type="NCBI Taxonomy" id="320188"/>
    <lineage>
        <taxon>Eukaryota</taxon>
        <taxon>Metazoa</taxon>
        <taxon>Ecdysozoa</taxon>
        <taxon>Arthropoda</taxon>
        <taxon>Hexapoda</taxon>
        <taxon>Insecta</taxon>
        <taxon>Pterygota</taxon>
        <taxon>Neoptera</taxon>
        <taxon>Endopterygota</taxon>
        <taxon>Lepidoptera</taxon>
        <taxon>Glossata</taxon>
        <taxon>Ditrysia</taxon>
        <taxon>Papilionoidea</taxon>
        <taxon>Pieridae</taxon>
        <taxon>Pierinae</taxon>
        <taxon>Leptosia</taxon>
    </lineage>
</organism>
<feature type="compositionally biased region" description="Basic and acidic residues" evidence="1">
    <location>
        <begin position="752"/>
        <end position="762"/>
    </location>
</feature>
<accession>A0AAV1JVB0</accession>
<dbReference type="AlphaFoldDB" id="A0AAV1JVB0"/>
<feature type="compositionally biased region" description="Basic and acidic residues" evidence="1">
    <location>
        <begin position="726"/>
        <end position="740"/>
    </location>
</feature>
<feature type="region of interest" description="Disordered" evidence="1">
    <location>
        <begin position="213"/>
        <end position="245"/>
    </location>
</feature>
<dbReference type="Proteomes" id="UP001497472">
    <property type="component" value="Unassembled WGS sequence"/>
</dbReference>
<evidence type="ECO:0000256" key="1">
    <source>
        <dbReference type="SAM" id="MobiDB-lite"/>
    </source>
</evidence>
<reference evidence="2 3" key="1">
    <citation type="submission" date="2023-11" db="EMBL/GenBank/DDBJ databases">
        <authorList>
            <person name="Okamura Y."/>
        </authorList>
    </citation>
    <scope>NUCLEOTIDE SEQUENCE [LARGE SCALE GENOMIC DNA]</scope>
</reference>
<dbReference type="Gene3D" id="2.30.42.10">
    <property type="match status" value="1"/>
</dbReference>
<dbReference type="InterPro" id="IPR036034">
    <property type="entry name" value="PDZ_sf"/>
</dbReference>
<feature type="compositionally biased region" description="Low complexity" evidence="1">
    <location>
        <begin position="766"/>
        <end position="775"/>
    </location>
</feature>
<feature type="compositionally biased region" description="Basic and acidic residues" evidence="1">
    <location>
        <begin position="689"/>
        <end position="702"/>
    </location>
</feature>
<gene>
    <name evidence="2" type="ORF">LNINA_LOCUS12278</name>
</gene>
<proteinExistence type="predicted"/>
<evidence type="ECO:0008006" key="4">
    <source>
        <dbReference type="Google" id="ProtNLM"/>
    </source>
</evidence>